<feature type="compositionally biased region" description="Low complexity" evidence="1">
    <location>
        <begin position="144"/>
        <end position="176"/>
    </location>
</feature>
<gene>
    <name evidence="2" type="ORF">CVT24_001609</name>
</gene>
<name>A0A409WUU3_9AGAR</name>
<keyword evidence="3" id="KW-1185">Reference proteome</keyword>
<dbReference type="AlphaFoldDB" id="A0A409WUU3"/>
<feature type="region of interest" description="Disordered" evidence="1">
    <location>
        <begin position="252"/>
        <end position="276"/>
    </location>
</feature>
<protein>
    <submittedName>
        <fullName evidence="2">Uncharacterized protein</fullName>
    </submittedName>
</protein>
<feature type="region of interest" description="Disordered" evidence="1">
    <location>
        <begin position="1"/>
        <end position="22"/>
    </location>
</feature>
<sequence>MATKPPHGSSPLNPHHTHLIHDHQLDDDGNVQIECHGISYPPALLSSLPVIAHARVRPPSSVDATVTSTVNAATATATASTTVTANVDTTANTTHDPPHAAHDQGTTTCNAQTTSDPAQGDNDLSSSPSPPSDSEKDMRSTRELGSSPKSASLSSSPGRNSSSSSPHSSSSSSPKPSSSPNPPTSSSNPPTSPSPLKPIRTLTASQFCALQMDHTLAHPRDSVLFPFLHGLEGDNHAQNTFFASSSGGRVVGSAQGEEGYGGGHGQEGRYGHGHGH</sequence>
<comment type="caution">
    <text evidence="2">The sequence shown here is derived from an EMBL/GenBank/DDBJ whole genome shotgun (WGS) entry which is preliminary data.</text>
</comment>
<feature type="non-terminal residue" evidence="2">
    <location>
        <position position="276"/>
    </location>
</feature>
<dbReference type="Proteomes" id="UP000284842">
    <property type="component" value="Unassembled WGS sequence"/>
</dbReference>
<accession>A0A409WUU3</accession>
<proteinExistence type="predicted"/>
<dbReference type="EMBL" id="NHTK01005175">
    <property type="protein sequence ID" value="PPQ82298.1"/>
    <property type="molecule type" value="Genomic_DNA"/>
</dbReference>
<organism evidence="2 3">
    <name type="scientific">Panaeolus cyanescens</name>
    <dbReference type="NCBI Taxonomy" id="181874"/>
    <lineage>
        <taxon>Eukaryota</taxon>
        <taxon>Fungi</taxon>
        <taxon>Dikarya</taxon>
        <taxon>Basidiomycota</taxon>
        <taxon>Agaricomycotina</taxon>
        <taxon>Agaricomycetes</taxon>
        <taxon>Agaricomycetidae</taxon>
        <taxon>Agaricales</taxon>
        <taxon>Agaricineae</taxon>
        <taxon>Galeropsidaceae</taxon>
        <taxon>Panaeolus</taxon>
    </lineage>
</organism>
<feature type="compositionally biased region" description="Basic and acidic residues" evidence="1">
    <location>
        <begin position="133"/>
        <end position="142"/>
    </location>
</feature>
<dbReference type="OrthoDB" id="273181at2759"/>
<dbReference type="InParanoid" id="A0A409WUU3"/>
<feature type="region of interest" description="Disordered" evidence="1">
    <location>
        <begin position="89"/>
        <end position="198"/>
    </location>
</feature>
<evidence type="ECO:0000313" key="3">
    <source>
        <dbReference type="Proteomes" id="UP000284842"/>
    </source>
</evidence>
<evidence type="ECO:0000256" key="1">
    <source>
        <dbReference type="SAM" id="MobiDB-lite"/>
    </source>
</evidence>
<feature type="compositionally biased region" description="Polar residues" evidence="1">
    <location>
        <begin position="104"/>
        <end position="117"/>
    </location>
</feature>
<reference evidence="2 3" key="1">
    <citation type="journal article" date="2018" name="Evol. Lett.">
        <title>Horizontal gene cluster transfer increased hallucinogenic mushroom diversity.</title>
        <authorList>
            <person name="Reynolds H.T."/>
            <person name="Vijayakumar V."/>
            <person name="Gluck-Thaler E."/>
            <person name="Korotkin H.B."/>
            <person name="Matheny P.B."/>
            <person name="Slot J.C."/>
        </authorList>
    </citation>
    <scope>NUCLEOTIDE SEQUENCE [LARGE SCALE GENOMIC DNA]</scope>
    <source>
        <strain evidence="2 3">2629</strain>
    </source>
</reference>
<evidence type="ECO:0000313" key="2">
    <source>
        <dbReference type="EMBL" id="PPQ82298.1"/>
    </source>
</evidence>